<dbReference type="FunFam" id="3.30.70.250:FF:000003">
    <property type="entry name" value="Polyketide beta-ketoacyl synthase Pks3"/>
    <property type="match status" value="1"/>
</dbReference>
<proteinExistence type="predicted"/>
<dbReference type="InterPro" id="IPR016039">
    <property type="entry name" value="Thiolase-like"/>
</dbReference>
<keyword evidence="2" id="KW-0597">Phosphoprotein</keyword>
<dbReference type="InterPro" id="IPR016035">
    <property type="entry name" value="Acyl_Trfase/lysoPLipase"/>
</dbReference>
<dbReference type="Gene3D" id="3.40.50.720">
    <property type="entry name" value="NAD(P)-binding Rossmann-like Domain"/>
    <property type="match status" value="1"/>
</dbReference>
<dbReference type="SMART" id="SM01294">
    <property type="entry name" value="PKS_PP_betabranch"/>
    <property type="match status" value="1"/>
</dbReference>
<dbReference type="Pfam" id="PF00109">
    <property type="entry name" value="ketoacyl-synt"/>
    <property type="match status" value="1"/>
</dbReference>
<dbReference type="InterPro" id="IPR014031">
    <property type="entry name" value="Ketoacyl_synth_C"/>
</dbReference>
<dbReference type="InterPro" id="IPR050091">
    <property type="entry name" value="PKS_NRPS_Biosynth_Enz"/>
</dbReference>
<evidence type="ECO:0000259" key="7">
    <source>
        <dbReference type="PROSITE" id="PS50075"/>
    </source>
</evidence>
<dbReference type="InterPro" id="IPR009081">
    <property type="entry name" value="PP-bd_ACP"/>
</dbReference>
<dbReference type="InterPro" id="IPR014043">
    <property type="entry name" value="Acyl_transferase_dom"/>
</dbReference>
<dbReference type="Proteomes" id="UP000192411">
    <property type="component" value="Unassembled WGS sequence"/>
</dbReference>
<dbReference type="InterPro" id="IPR020841">
    <property type="entry name" value="PKS_Beta-ketoAc_synthase_dom"/>
</dbReference>
<dbReference type="SUPFAM" id="SSF53901">
    <property type="entry name" value="Thiolase-like"/>
    <property type="match status" value="1"/>
</dbReference>
<dbReference type="CDD" id="cd05274">
    <property type="entry name" value="KR_FAS_SDR_x"/>
    <property type="match status" value="1"/>
</dbReference>
<dbReference type="SUPFAM" id="SSF55048">
    <property type="entry name" value="Probable ACP-binding domain of malonyl-CoA ACP transacylase"/>
    <property type="match status" value="1"/>
</dbReference>
<dbReference type="RefSeq" id="WP_083124084.1">
    <property type="nucleotide sequence ID" value="NZ_MVIM01000002.1"/>
</dbReference>
<dbReference type="Gene3D" id="3.40.366.10">
    <property type="entry name" value="Malonyl-Coenzyme A Acyl Carrier Protein, domain 2"/>
    <property type="match status" value="1"/>
</dbReference>
<dbReference type="PROSITE" id="PS00606">
    <property type="entry name" value="KS3_1"/>
    <property type="match status" value="1"/>
</dbReference>
<evidence type="ECO:0000256" key="1">
    <source>
        <dbReference type="ARBA" id="ARBA00022450"/>
    </source>
</evidence>
<evidence type="ECO:0000313" key="10">
    <source>
        <dbReference type="Proteomes" id="UP000192411"/>
    </source>
</evidence>
<dbReference type="InterPro" id="IPR036736">
    <property type="entry name" value="ACP-like_sf"/>
</dbReference>
<name>A0A1X0JYK5_9MYCO</name>
<evidence type="ECO:0000256" key="4">
    <source>
        <dbReference type="ARBA" id="ARBA00022857"/>
    </source>
</evidence>
<keyword evidence="5" id="KW-0511">Multifunctional enzyme</keyword>
<keyword evidence="10" id="KW-1185">Reference proteome</keyword>
<dbReference type="InterPro" id="IPR032821">
    <property type="entry name" value="PKS_assoc"/>
</dbReference>
<dbReference type="InterPro" id="IPR057326">
    <property type="entry name" value="KR_dom"/>
</dbReference>
<evidence type="ECO:0000256" key="3">
    <source>
        <dbReference type="ARBA" id="ARBA00022679"/>
    </source>
</evidence>
<dbReference type="Gene3D" id="3.30.70.250">
    <property type="entry name" value="Malonyl-CoA ACP transacylase, ACP-binding"/>
    <property type="match status" value="1"/>
</dbReference>
<dbReference type="Pfam" id="PF02801">
    <property type="entry name" value="Ketoacyl-synt_C"/>
    <property type="match status" value="1"/>
</dbReference>
<dbReference type="Pfam" id="PF00550">
    <property type="entry name" value="PP-binding"/>
    <property type="match status" value="2"/>
</dbReference>
<dbReference type="Pfam" id="PF08659">
    <property type="entry name" value="KR"/>
    <property type="match status" value="1"/>
</dbReference>
<comment type="caution">
    <text evidence="9">The sequence shown here is derived from an EMBL/GenBank/DDBJ whole genome shotgun (WGS) entry which is preliminary data.</text>
</comment>
<dbReference type="SMART" id="SM00827">
    <property type="entry name" value="PKS_AT"/>
    <property type="match status" value="1"/>
</dbReference>
<evidence type="ECO:0000256" key="2">
    <source>
        <dbReference type="ARBA" id="ARBA00022553"/>
    </source>
</evidence>
<dbReference type="Pfam" id="PF16197">
    <property type="entry name" value="KAsynt_C_assoc"/>
    <property type="match status" value="1"/>
</dbReference>
<protein>
    <submittedName>
        <fullName evidence="9">Polyketide synthase</fullName>
    </submittedName>
</protein>
<dbReference type="PANTHER" id="PTHR43775:SF37">
    <property type="entry name" value="SI:DKEY-61P9.11"/>
    <property type="match status" value="1"/>
</dbReference>
<dbReference type="InterPro" id="IPR018201">
    <property type="entry name" value="Ketoacyl_synth_AS"/>
</dbReference>
<keyword evidence="1" id="KW-0596">Phosphopantetheine</keyword>
<dbReference type="SMART" id="SM00823">
    <property type="entry name" value="PKS_PP"/>
    <property type="match status" value="2"/>
</dbReference>
<keyword evidence="3" id="KW-0808">Transferase</keyword>
<dbReference type="SUPFAM" id="SSF47336">
    <property type="entry name" value="ACP-like"/>
    <property type="match status" value="2"/>
</dbReference>
<dbReference type="FunFam" id="3.40.47.10:FF:000019">
    <property type="entry name" value="Polyketide synthase type I"/>
    <property type="match status" value="1"/>
</dbReference>
<evidence type="ECO:0000259" key="8">
    <source>
        <dbReference type="PROSITE" id="PS52004"/>
    </source>
</evidence>
<dbReference type="OrthoDB" id="9778690at2"/>
<dbReference type="CDD" id="cd00833">
    <property type="entry name" value="PKS"/>
    <property type="match status" value="1"/>
</dbReference>
<reference evidence="9 10" key="1">
    <citation type="submission" date="2017-02" db="EMBL/GenBank/DDBJ databases">
        <title>The new phylogeny of genus Mycobacterium.</title>
        <authorList>
            <person name="Tortoli E."/>
            <person name="Trovato A."/>
            <person name="Cirillo D.M."/>
        </authorList>
    </citation>
    <scope>NUCLEOTIDE SEQUENCE [LARGE SCALE GENOMIC DNA]</scope>
    <source>
        <strain evidence="9 10">DSM 44338</strain>
    </source>
</reference>
<dbReference type="InterPro" id="IPR014030">
    <property type="entry name" value="Ketoacyl_synth_N"/>
</dbReference>
<feature type="region of interest" description="Disordered" evidence="6">
    <location>
        <begin position="1569"/>
        <end position="1594"/>
    </location>
</feature>
<dbReference type="Gene3D" id="3.40.47.10">
    <property type="match status" value="1"/>
</dbReference>
<dbReference type="InterPro" id="IPR001227">
    <property type="entry name" value="Ac_transferase_dom_sf"/>
</dbReference>
<dbReference type="SMART" id="SM00822">
    <property type="entry name" value="PKS_KR"/>
    <property type="match status" value="1"/>
</dbReference>
<dbReference type="InterPro" id="IPR016036">
    <property type="entry name" value="Malonyl_transacylase_ACP-bd"/>
</dbReference>
<dbReference type="InterPro" id="IPR020806">
    <property type="entry name" value="PKS_PP-bd"/>
</dbReference>
<dbReference type="PROSITE" id="PS50075">
    <property type="entry name" value="CARRIER"/>
    <property type="match status" value="1"/>
</dbReference>
<dbReference type="SUPFAM" id="SSF52151">
    <property type="entry name" value="FabD/lysophospholipase-like"/>
    <property type="match status" value="1"/>
</dbReference>
<dbReference type="PANTHER" id="PTHR43775">
    <property type="entry name" value="FATTY ACID SYNTHASE"/>
    <property type="match status" value="1"/>
</dbReference>
<dbReference type="InterPro" id="IPR036291">
    <property type="entry name" value="NAD(P)-bd_dom_sf"/>
</dbReference>
<dbReference type="SUPFAM" id="SSF51735">
    <property type="entry name" value="NAD(P)-binding Rossmann-fold domains"/>
    <property type="match status" value="2"/>
</dbReference>
<dbReference type="EMBL" id="MVIM01000002">
    <property type="protein sequence ID" value="ORB67810.1"/>
    <property type="molecule type" value="Genomic_DNA"/>
</dbReference>
<dbReference type="SMART" id="SM00825">
    <property type="entry name" value="PKS_KS"/>
    <property type="match status" value="1"/>
</dbReference>
<dbReference type="STRING" id="75922.BST47_04910"/>
<dbReference type="InterPro" id="IPR013968">
    <property type="entry name" value="PKS_KR"/>
</dbReference>
<dbReference type="GO" id="GO:0006633">
    <property type="term" value="P:fatty acid biosynthetic process"/>
    <property type="evidence" value="ECO:0007669"/>
    <property type="project" value="InterPro"/>
</dbReference>
<gene>
    <name evidence="9" type="ORF">BST47_04910</name>
</gene>
<accession>A0A1X0JYK5</accession>
<sequence length="1594" mass="167062">MTSWGHFEPELRNWLVDYLVTNIGCSPDQIDLDTPLNELGVGSRDAVVLSGELSELLRRPVSPVDFWQNPTINALAHALLHPDLEPAVGSSPGTAGGSLNEPIAVIGLGCRLPGDIHGPDALWDFLTAGRSAVSTVPDGRWQAFDDGSSEAAAALAQTTQWGSFLSDIAAFDAEYFGIAPREADRIDPQQRLLLEVAVEALEHAGIPAESLQRSQTGVFAGACVSEYGYLAARDLGQIDAWTGTGGALSIIANRLSYFLDLRGPSLTVDTACSSSLVAVHLACQSLRTGQSELAIAAGVNVLLSPAITRSFDAAGAMSPTGACHAFDAAADGFVRGEGCGVAVLKRLSDAQRDGDRVLAVVRGSAVNQDGRSNGLMAPNPAAQAAVLRAACADAGVKPAEVAYVEAHGTGTLLGDPIEARALGAVYGRGRQPDAPLLVGAVKTNLGHLEAAAGIVGLIKAALAVQRGAIPANLHFETPNPHIPFGELRLKVVDEPTEWAATGHPRLAGVSSFGFGGTNAHVVLEQAPKVRVQEPTVAPQVTTLVVTGKNHERLTAMATTLADWMADAGALVPLADVAHTLNHHRSQHPTFATVCAVDRADAIAGLRAVAAGELATGVVGLHQGPCGSGTVFVYSGQGSQWAGMGRRLLAAEPAFAAAVGELEPDFVAQVGFSLHDVLTTGQELVGIERIQPVLVGVQLALTALWRTYGVEPDAVIGHSMGEVTAAVVAGALTPAQGLEVIATRSRLMAERADRGAIALLELDAPAVEALIAEFPGVTVAVYASPRQTVVAGPTEAVDAVVARAIAQNTFARRVNVDVASHHAMMDPILPELKEALAGLTPRSPLIPVISTVENAGAAPLFDADHWAANLRNPVRFSHAVATAGATACTFVEISPHPLLTKAISDTLAEPVTGNAHHHSLGTLQRDAHDTLEFHTNLNATHTVRPPHGEHPAEPHPAIPVAPWRHARHWMDIAPALSINGFGGRRADRPSAGETSPVSTDWLYEPTWPIQPLPAADTVSVGPWLVLGDTALGAELGSVPGLPADWSADRAALRTALGEVDNVVFAPTANTLMGATIDVPSAYALFNEARSLVEELLSMTVPPRLYFVTRNAQPVAEGDRANPAHAVLWGLGRTLALEHPEIWGGVIDVDDAVPAVLTARYVLTEAQPRPGEQEDQVVYRTGARHVPRLRRHTPPAAQNGLLGKDTAHLVIGATGRIGPHLIQQLADMGAGTVVAVSRNPGGRLDELARRLSAEGTTLITVAADAADETAMAALFGRFGTDLPALEGIYLAAFGGGPVALSDMTTDDVNAMFDPKLGALGVLHTLSLRTAVRHFVLFSSISGLLGSRWLAHYTATSNFLDTFAYARRNMGLPAAVVNWGLWKSLAEGQTDANQVMSNSGLVPMPDEVAIRALSLVMASDAPLRCTVADVDWPLLAAAYRTRGALRIVDDVLAGELAAQAEEPTPESEFAKAMRECTPERRRDLLADHIGALASDVLGLPPTATLDPAAGFFQLGMDSLMSVTLQRSLGASLGITLPAAVIYEYPTIARLTDALCTRMGYVTATEIPATARSGLGARAQQRAKARQEAAAGRRKGRA</sequence>
<dbReference type="Pfam" id="PF00698">
    <property type="entry name" value="Acyl_transf_1"/>
    <property type="match status" value="1"/>
</dbReference>
<organism evidence="9 10">
    <name type="scientific">Mycolicibacterium tusciae</name>
    <dbReference type="NCBI Taxonomy" id="75922"/>
    <lineage>
        <taxon>Bacteria</taxon>
        <taxon>Bacillati</taxon>
        <taxon>Actinomycetota</taxon>
        <taxon>Actinomycetes</taxon>
        <taxon>Mycobacteriales</taxon>
        <taxon>Mycobacteriaceae</taxon>
        <taxon>Mycolicibacterium</taxon>
    </lineage>
</organism>
<dbReference type="PROSITE" id="PS52004">
    <property type="entry name" value="KS3_2"/>
    <property type="match status" value="1"/>
</dbReference>
<keyword evidence="4" id="KW-0521">NADP</keyword>
<evidence type="ECO:0000256" key="5">
    <source>
        <dbReference type="ARBA" id="ARBA00023268"/>
    </source>
</evidence>
<dbReference type="Gene3D" id="1.10.1200.10">
    <property type="entry name" value="ACP-like"/>
    <property type="match status" value="2"/>
</dbReference>
<evidence type="ECO:0000256" key="6">
    <source>
        <dbReference type="SAM" id="MobiDB-lite"/>
    </source>
</evidence>
<dbReference type="GO" id="GO:0031177">
    <property type="term" value="F:phosphopantetheine binding"/>
    <property type="evidence" value="ECO:0007669"/>
    <property type="project" value="InterPro"/>
</dbReference>
<dbReference type="GO" id="GO:0004315">
    <property type="term" value="F:3-oxoacyl-[acyl-carrier-protein] synthase activity"/>
    <property type="evidence" value="ECO:0007669"/>
    <property type="project" value="InterPro"/>
</dbReference>
<dbReference type="GO" id="GO:0004312">
    <property type="term" value="F:fatty acid synthase activity"/>
    <property type="evidence" value="ECO:0007669"/>
    <property type="project" value="TreeGrafter"/>
</dbReference>
<feature type="domain" description="Carrier" evidence="7">
    <location>
        <begin position="1480"/>
        <end position="1555"/>
    </location>
</feature>
<evidence type="ECO:0000313" key="9">
    <source>
        <dbReference type="EMBL" id="ORB67810.1"/>
    </source>
</evidence>
<feature type="domain" description="Ketosynthase family 3 (KS3)" evidence="8">
    <location>
        <begin position="100"/>
        <end position="525"/>
    </location>
</feature>